<organism evidence="1 2">
    <name type="scientific">Aphis craccivora</name>
    <name type="common">Cowpea aphid</name>
    <dbReference type="NCBI Taxonomy" id="307492"/>
    <lineage>
        <taxon>Eukaryota</taxon>
        <taxon>Metazoa</taxon>
        <taxon>Ecdysozoa</taxon>
        <taxon>Arthropoda</taxon>
        <taxon>Hexapoda</taxon>
        <taxon>Insecta</taxon>
        <taxon>Pterygota</taxon>
        <taxon>Neoptera</taxon>
        <taxon>Paraneoptera</taxon>
        <taxon>Hemiptera</taxon>
        <taxon>Sternorrhyncha</taxon>
        <taxon>Aphidomorpha</taxon>
        <taxon>Aphidoidea</taxon>
        <taxon>Aphididae</taxon>
        <taxon>Aphidini</taxon>
        <taxon>Aphis</taxon>
        <taxon>Aphis</taxon>
    </lineage>
</organism>
<sequence length="105" mass="12313">MMFRPNLLKLFVLSYGISITRKLFSELNKLSPSCQQLYVDMISYERTSINYTEKCALTWDMGMLRLWVNLLNLSTLMLTNIQQKNNIYKSSLEYLGPDLFSTLKI</sequence>
<accession>A0A6G0W0G5</accession>
<keyword evidence="2" id="KW-1185">Reference proteome</keyword>
<dbReference type="OrthoDB" id="28112at2759"/>
<proteinExistence type="predicted"/>
<dbReference type="AlphaFoldDB" id="A0A6G0W0G5"/>
<dbReference type="Proteomes" id="UP000478052">
    <property type="component" value="Unassembled WGS sequence"/>
</dbReference>
<gene>
    <name evidence="1" type="ORF">FWK35_00024038</name>
</gene>
<evidence type="ECO:0000313" key="1">
    <source>
        <dbReference type="EMBL" id="KAF0716931.1"/>
    </source>
</evidence>
<protein>
    <submittedName>
        <fullName evidence="1">Uncharacterized protein</fullName>
    </submittedName>
</protein>
<reference evidence="1 2" key="1">
    <citation type="submission" date="2019-08" db="EMBL/GenBank/DDBJ databases">
        <title>Whole genome of Aphis craccivora.</title>
        <authorList>
            <person name="Voronova N.V."/>
            <person name="Shulinski R.S."/>
            <person name="Bandarenka Y.V."/>
            <person name="Zhorov D.G."/>
            <person name="Warner D."/>
        </authorList>
    </citation>
    <scope>NUCLEOTIDE SEQUENCE [LARGE SCALE GENOMIC DNA]</scope>
    <source>
        <strain evidence="1">180601</strain>
        <tissue evidence="1">Whole Body</tissue>
    </source>
</reference>
<comment type="caution">
    <text evidence="1">The sequence shown here is derived from an EMBL/GenBank/DDBJ whole genome shotgun (WGS) entry which is preliminary data.</text>
</comment>
<dbReference type="EMBL" id="VUJU01009915">
    <property type="protein sequence ID" value="KAF0716931.1"/>
    <property type="molecule type" value="Genomic_DNA"/>
</dbReference>
<name>A0A6G0W0G5_APHCR</name>
<evidence type="ECO:0000313" key="2">
    <source>
        <dbReference type="Proteomes" id="UP000478052"/>
    </source>
</evidence>